<dbReference type="Gene3D" id="3.20.20.190">
    <property type="entry name" value="Phosphatidylinositol (PI) phosphodiesterase"/>
    <property type="match status" value="1"/>
</dbReference>
<dbReference type="OrthoDB" id="195526at2"/>
<accession>A0A4Q1C5R8</accession>
<evidence type="ECO:0000313" key="2">
    <source>
        <dbReference type="EMBL" id="RXK53778.1"/>
    </source>
</evidence>
<dbReference type="CDD" id="cd08589">
    <property type="entry name" value="PI-PLCc_SaPLC1_like"/>
    <property type="match status" value="1"/>
</dbReference>
<proteinExistence type="predicted"/>
<feature type="signal peptide" evidence="1">
    <location>
        <begin position="1"/>
        <end position="18"/>
    </location>
</feature>
<protein>
    <recommendedName>
        <fullName evidence="4">Phosphatidylinositol diacylglycerol-lyase</fullName>
    </recommendedName>
</protein>
<evidence type="ECO:0008006" key="4">
    <source>
        <dbReference type="Google" id="ProtNLM"/>
    </source>
</evidence>
<dbReference type="EMBL" id="SDHX01000002">
    <property type="protein sequence ID" value="RXK53778.1"/>
    <property type="molecule type" value="Genomic_DNA"/>
</dbReference>
<gene>
    <name evidence="2" type="ORF">ESB00_19020</name>
</gene>
<dbReference type="GO" id="GO:0008081">
    <property type="term" value="F:phosphoric diester hydrolase activity"/>
    <property type="evidence" value="ECO:0007669"/>
    <property type="project" value="InterPro"/>
</dbReference>
<dbReference type="GO" id="GO:0006629">
    <property type="term" value="P:lipid metabolic process"/>
    <property type="evidence" value="ECO:0007669"/>
    <property type="project" value="InterPro"/>
</dbReference>
<reference evidence="2 3" key="1">
    <citation type="submission" date="2019-01" db="EMBL/GenBank/DDBJ databases">
        <title>Lacunisphaera sp. strain TWA-58.</title>
        <authorList>
            <person name="Chen W.-M."/>
        </authorList>
    </citation>
    <scope>NUCLEOTIDE SEQUENCE [LARGE SCALE GENOMIC DNA]</scope>
    <source>
        <strain evidence="2 3">TWA-58</strain>
    </source>
</reference>
<dbReference type="Pfam" id="PF16670">
    <property type="entry name" value="PI-PLC-C1"/>
    <property type="match status" value="2"/>
</dbReference>
<keyword evidence="1" id="KW-0732">Signal</keyword>
<name>A0A4Q1C5R8_9BACT</name>
<comment type="caution">
    <text evidence="2">The sequence shown here is derived from an EMBL/GenBank/DDBJ whole genome shotgun (WGS) entry which is preliminary data.</text>
</comment>
<feature type="chain" id="PRO_5020925856" description="Phosphatidylinositol diacylglycerol-lyase" evidence="1">
    <location>
        <begin position="19"/>
        <end position="361"/>
    </location>
</feature>
<dbReference type="RefSeq" id="WP_129049804.1">
    <property type="nucleotide sequence ID" value="NZ_SDHX01000002.1"/>
</dbReference>
<organism evidence="2 3">
    <name type="scientific">Oleiharenicola lentus</name>
    <dbReference type="NCBI Taxonomy" id="2508720"/>
    <lineage>
        <taxon>Bacteria</taxon>
        <taxon>Pseudomonadati</taxon>
        <taxon>Verrucomicrobiota</taxon>
        <taxon>Opitutia</taxon>
        <taxon>Opitutales</taxon>
        <taxon>Opitutaceae</taxon>
        <taxon>Oleiharenicola</taxon>
    </lineage>
</organism>
<keyword evidence="3" id="KW-1185">Reference proteome</keyword>
<evidence type="ECO:0000313" key="3">
    <source>
        <dbReference type="Proteomes" id="UP000290218"/>
    </source>
</evidence>
<dbReference type="InterPro" id="IPR032075">
    <property type="entry name" value="PI-PLC-C1"/>
</dbReference>
<dbReference type="SUPFAM" id="SSF51695">
    <property type="entry name" value="PLC-like phosphodiesterases"/>
    <property type="match status" value="1"/>
</dbReference>
<evidence type="ECO:0000256" key="1">
    <source>
        <dbReference type="SAM" id="SignalP"/>
    </source>
</evidence>
<dbReference type="AlphaFoldDB" id="A0A4Q1C5R8"/>
<dbReference type="InterPro" id="IPR017946">
    <property type="entry name" value="PLC-like_Pdiesterase_TIM-brl"/>
</dbReference>
<dbReference type="Proteomes" id="UP000290218">
    <property type="component" value="Unassembled WGS sequence"/>
</dbReference>
<dbReference type="PROSITE" id="PS50007">
    <property type="entry name" value="PIPLC_X_DOMAIN"/>
    <property type="match status" value="1"/>
</dbReference>
<sequence>MRAKSFFAFSLLAAGLTASDLETDATPGLRLNQVQVVGTHNSYHREPPAEATAWRQSEFVRQGAPSLAALATGYSHVALTEQLSRLGLRQLEIDLHPSEDGHDFPVLHHPVFDDVSNVPTLRAALREIRTWSQAHPRHVPVLVQLELKIRRVLPGSPDDPTLRERLAALPAPREWDAAQFAALEAAIRAELAATDLLTPDDVRGEAPTLRDALATRGWPLLEAVRGRIFFALDNEGAVRDRYLGPEQDGRGRLLFVSVPPDHPAAGWMKVNDPVRDFARIQDLVRRGFLVRTRADEELREARADDGTRRERALASGAHFISTDFPEADPRYSDYAVRLPGGVTARLNPVVGEAKSNSSAEH</sequence>